<feature type="transmembrane region" description="Helical" evidence="9">
    <location>
        <begin position="248"/>
        <end position="267"/>
    </location>
</feature>
<evidence type="ECO:0000256" key="9">
    <source>
        <dbReference type="SAM" id="Phobius"/>
    </source>
</evidence>
<feature type="compositionally biased region" description="Polar residues" evidence="8">
    <location>
        <begin position="1"/>
        <end position="20"/>
    </location>
</feature>
<evidence type="ECO:0000256" key="8">
    <source>
        <dbReference type="SAM" id="MobiDB-lite"/>
    </source>
</evidence>
<dbReference type="GO" id="GO:0015648">
    <property type="term" value="F:lipid-linked peptidoglycan transporter activity"/>
    <property type="evidence" value="ECO:0007669"/>
    <property type="project" value="TreeGrafter"/>
</dbReference>
<feature type="transmembrane region" description="Helical" evidence="9">
    <location>
        <begin position="216"/>
        <end position="236"/>
    </location>
</feature>
<feature type="transmembrane region" description="Helical" evidence="9">
    <location>
        <begin position="508"/>
        <end position="531"/>
    </location>
</feature>
<dbReference type="PRINTS" id="PR01806">
    <property type="entry name" value="VIRFACTRMVIN"/>
</dbReference>
<dbReference type="GO" id="GO:0008360">
    <property type="term" value="P:regulation of cell shape"/>
    <property type="evidence" value="ECO:0007669"/>
    <property type="project" value="UniProtKB-KW"/>
</dbReference>
<gene>
    <name evidence="10" type="ORF">A605_14000</name>
</gene>
<evidence type="ECO:0000256" key="5">
    <source>
        <dbReference type="ARBA" id="ARBA00022984"/>
    </source>
</evidence>
<feature type="transmembrane region" description="Helical" evidence="9">
    <location>
        <begin position="406"/>
        <end position="426"/>
    </location>
</feature>
<dbReference type="RefSeq" id="WP_015402210.1">
    <property type="nucleotide sequence ID" value="NC_020302.1"/>
</dbReference>
<protein>
    <recommendedName>
        <fullName evidence="12">Virulence factor</fullName>
    </recommendedName>
</protein>
<keyword evidence="6 9" id="KW-1133">Transmembrane helix</keyword>
<feature type="region of interest" description="Disordered" evidence="8">
    <location>
        <begin position="1"/>
        <end position="84"/>
    </location>
</feature>
<dbReference type="CDD" id="cd13123">
    <property type="entry name" value="MATE_MurJ_like"/>
    <property type="match status" value="1"/>
</dbReference>
<dbReference type="InterPro" id="IPR004268">
    <property type="entry name" value="MurJ"/>
</dbReference>
<feature type="transmembrane region" description="Helical" evidence="9">
    <location>
        <begin position="287"/>
        <end position="306"/>
    </location>
</feature>
<dbReference type="PANTHER" id="PTHR47019">
    <property type="entry name" value="LIPID II FLIPPASE MURJ"/>
    <property type="match status" value="1"/>
</dbReference>
<keyword evidence="2" id="KW-1003">Cell membrane</keyword>
<dbReference type="PATRIC" id="fig|1121362.3.peg.2846"/>
<feature type="transmembrane region" description="Helical" evidence="9">
    <location>
        <begin position="543"/>
        <end position="564"/>
    </location>
</feature>
<organism evidence="10 11">
    <name type="scientific">Corynebacterium halotolerans YIM 70093 = DSM 44683</name>
    <dbReference type="NCBI Taxonomy" id="1121362"/>
    <lineage>
        <taxon>Bacteria</taxon>
        <taxon>Bacillati</taxon>
        <taxon>Actinomycetota</taxon>
        <taxon>Actinomycetes</taxon>
        <taxon>Mycobacteriales</taxon>
        <taxon>Corynebacteriaceae</taxon>
        <taxon>Corynebacterium</taxon>
    </lineage>
</organism>
<dbReference type="GO" id="GO:0005886">
    <property type="term" value="C:plasma membrane"/>
    <property type="evidence" value="ECO:0007669"/>
    <property type="project" value="UniProtKB-SubCell"/>
</dbReference>
<evidence type="ECO:0000256" key="7">
    <source>
        <dbReference type="ARBA" id="ARBA00023136"/>
    </source>
</evidence>
<keyword evidence="7 9" id="KW-0472">Membrane</keyword>
<evidence type="ECO:0000256" key="3">
    <source>
        <dbReference type="ARBA" id="ARBA00022692"/>
    </source>
</evidence>
<keyword evidence="3 9" id="KW-0812">Transmembrane</keyword>
<dbReference type="Proteomes" id="UP000011723">
    <property type="component" value="Chromosome"/>
</dbReference>
<evidence type="ECO:0000256" key="2">
    <source>
        <dbReference type="ARBA" id="ARBA00022475"/>
    </source>
</evidence>
<dbReference type="GO" id="GO:0009252">
    <property type="term" value="P:peptidoglycan biosynthetic process"/>
    <property type="evidence" value="ECO:0007669"/>
    <property type="project" value="UniProtKB-KW"/>
</dbReference>
<dbReference type="Gene3D" id="3.30.200.20">
    <property type="entry name" value="Phosphorylase Kinase, domain 1"/>
    <property type="match status" value="1"/>
</dbReference>
<dbReference type="HOGENOM" id="CLU_006797_0_1_11"/>
<dbReference type="eggNOG" id="COG0728">
    <property type="taxonomic scope" value="Bacteria"/>
</dbReference>
<feature type="transmembrane region" description="Helical" evidence="9">
    <location>
        <begin position="478"/>
        <end position="502"/>
    </location>
</feature>
<evidence type="ECO:0000256" key="4">
    <source>
        <dbReference type="ARBA" id="ARBA00022960"/>
    </source>
</evidence>
<feature type="transmembrane region" description="Helical" evidence="9">
    <location>
        <begin position="112"/>
        <end position="133"/>
    </location>
</feature>
<reference evidence="10 11" key="1">
    <citation type="journal article" date="2012" name="Stand. Genomic Sci.">
        <title>Genome sequence of the halotolerant bacterium Corynebacterium halotolerans type strain YIM 70093(T) (= DSM 44683(T)).</title>
        <authorList>
            <person name="Ruckert C."/>
            <person name="Albersmeier A."/>
            <person name="Al-Dilaimi A."/>
            <person name="Niehaus K."/>
            <person name="Szczepanowski R."/>
            <person name="Kalinowski J."/>
        </authorList>
    </citation>
    <scope>NUCLEOTIDE SEQUENCE [LARGE SCALE GENOMIC DNA]</scope>
    <source>
        <strain evidence="10">YIM 70093</strain>
    </source>
</reference>
<feature type="transmembrane region" description="Helical" evidence="9">
    <location>
        <begin position="170"/>
        <end position="196"/>
    </location>
</feature>
<accession>M1PAT7</accession>
<feature type="transmembrane region" description="Helical" evidence="9">
    <location>
        <begin position="446"/>
        <end position="466"/>
    </location>
</feature>
<feature type="region of interest" description="Disordered" evidence="8">
    <location>
        <begin position="929"/>
        <end position="957"/>
    </location>
</feature>
<evidence type="ECO:0000313" key="11">
    <source>
        <dbReference type="Proteomes" id="UP000011723"/>
    </source>
</evidence>
<keyword evidence="11" id="KW-1185">Reference proteome</keyword>
<dbReference type="PANTHER" id="PTHR47019:SF1">
    <property type="entry name" value="LIPID II FLIPPASE MURJ"/>
    <property type="match status" value="1"/>
</dbReference>
<evidence type="ECO:0000256" key="6">
    <source>
        <dbReference type="ARBA" id="ARBA00022989"/>
    </source>
</evidence>
<sequence length="1206" mass="124625">MSSSDPASQGADTPTLSSPPRNRAAGQRSRIVTSSPPAPVPEPRAAAPAQRAAPGPDRSSLTTVPTAVPAPGDPETATETATAAKKVASDSDVVRSTGSMAVATLVSRITGFLRNALIGVTLGSAVASAFNTANTLPNLITEIVLGAVLTSLVVPVLVRAEKEDADGGAAFVRRLFTLAATLLIIVTVISIIAAPALTRLTLSSEGEVNVVQSTSFAFLLLPQIFFYGIFSLFMAVLNTKGIFRPGAWAPVANNLVSIAVLGLYWFIPGSLNPAAPSGVSDPHVLLLGLGTTLGVVVQALIMIYPLRKAGVDLRPLWGVDARLRQFGGMAMAIVVYVAISQAGYIVTTRIASLADAAAPFIYQQAWLLLQVPYGIIGVTLLTAIMPRLSRNAAAGDDKAVVSDLTMGTKLTFIGLIPVIIFLTAFGPQIGNALFAYGAFDSESATLLGLTLSFSAFTLIPYALVLLHLRVFYAREEAWTPTFIIAGITATKIVLSLLAPLVAASPSRVVILLGAANGFGFVAGAVIGAFLLRRKLGPLGLRTILRTTFWAMATGLLGIAVALFANFLLDLVAGGIFDSLGSVGYLIRLAVVGVIFVIATGVALSYSDLPEVQNLGRALNRIPGMSRFVRPDPEREIKVEDPDLTEVSTQFLAMDAFNSSPVPPPMSAGVVRGPRLVPGAPVSDGRFRLLADHGSVPGARFWQAREMSTRREVALTFVDTTGNAPLAPASPAAAAGTAAEVSRRTRKLAALEHPAIAPDIEVLAYRSGCLVVADWVPGSSLKTVAEADTSLDPQAVALALAPLADAAVDAHSARTPLGLDNRARIRISTDGTAVLAFPAVLPDASEKKDLTALSSALTLLTRATGDTGDAEAATDPVDSGFAGWLGEIAERARHDAAGEKDATDAGSTSVDCTRALTDLATDLRACGLGERIPQTDDTDDTGARTGSTRAEVAPGAAAAEPVEPLVVARDDVPQPTAQAGFGSKSYSPRMTAVIGVTAIGTVVLVAALTTYLVSVIGGDSGQAPINTESIQGSQAETAPRPLPVIQEVADAEVWQVPGQTAGADNPGDAELTVDDDTGTTWSTDTYPGGLGAKPGVGLAVTLAEEVQLQHLLVQTPSAGARFAVHALPAGTAPADVTDPAELPRLAQGTFHSGRNSIELVDAPLSGGLLLWISELPENGQSVTVAEITPIGLDAEDAAPVPSFESGQ</sequence>
<evidence type="ECO:0000313" key="10">
    <source>
        <dbReference type="EMBL" id="AGF73796.1"/>
    </source>
</evidence>
<dbReference type="CDD" id="cd13973">
    <property type="entry name" value="PK_MviN-like"/>
    <property type="match status" value="1"/>
</dbReference>
<feature type="transmembrane region" description="Helical" evidence="9">
    <location>
        <begin position="366"/>
        <end position="385"/>
    </location>
</feature>
<evidence type="ECO:0000256" key="1">
    <source>
        <dbReference type="ARBA" id="ARBA00004651"/>
    </source>
</evidence>
<feature type="transmembrane region" description="Helical" evidence="9">
    <location>
        <begin position="991"/>
        <end position="1012"/>
    </location>
</feature>
<feature type="transmembrane region" description="Helical" evidence="9">
    <location>
        <begin position="584"/>
        <end position="606"/>
    </location>
</feature>
<evidence type="ECO:0008006" key="12">
    <source>
        <dbReference type="Google" id="ProtNLM"/>
    </source>
</evidence>
<feature type="transmembrane region" description="Helical" evidence="9">
    <location>
        <begin position="139"/>
        <end position="158"/>
    </location>
</feature>
<proteinExistence type="predicted"/>
<dbReference type="EMBL" id="CP003697">
    <property type="protein sequence ID" value="AGF73796.1"/>
    <property type="molecule type" value="Genomic_DNA"/>
</dbReference>
<dbReference type="OrthoDB" id="9786339at2"/>
<comment type="subcellular location">
    <subcellularLocation>
        <location evidence="1">Cell membrane</location>
        <topology evidence="1">Multi-pass membrane protein</topology>
    </subcellularLocation>
</comment>
<dbReference type="KEGG" id="chn:A605_14000"/>
<keyword evidence="5" id="KW-0573">Peptidoglycan synthesis</keyword>
<feature type="transmembrane region" description="Helical" evidence="9">
    <location>
        <begin position="326"/>
        <end position="346"/>
    </location>
</feature>
<dbReference type="Gene3D" id="1.10.510.10">
    <property type="entry name" value="Transferase(Phosphotransferase) domain 1"/>
    <property type="match status" value="1"/>
</dbReference>
<dbReference type="InterPro" id="IPR051050">
    <property type="entry name" value="Lipid_II_flippase_MurJ/MviN"/>
</dbReference>
<feature type="compositionally biased region" description="Low complexity" evidence="8">
    <location>
        <begin position="75"/>
        <end position="84"/>
    </location>
</feature>
<keyword evidence="4" id="KW-0133">Cell shape</keyword>
<dbReference type="GO" id="GO:0034204">
    <property type="term" value="P:lipid translocation"/>
    <property type="evidence" value="ECO:0007669"/>
    <property type="project" value="TreeGrafter"/>
</dbReference>
<dbReference type="Pfam" id="PF03023">
    <property type="entry name" value="MurJ"/>
    <property type="match status" value="1"/>
</dbReference>
<name>M1PAT7_9CORY</name>
<dbReference type="STRING" id="1121362.A605_14000"/>
<dbReference type="AlphaFoldDB" id="M1PAT7"/>
<feature type="compositionally biased region" description="Low complexity" evidence="8">
    <location>
        <begin position="43"/>
        <end position="56"/>
    </location>
</feature>